<dbReference type="AlphaFoldDB" id="A0A1H2L2P3"/>
<sequence length="58" mass="6434">MASMKAKKKCCRDRPRCKACPVVLKRLSDAGLLEREGKRRYSFDAKPPKAAVAQARAA</sequence>
<dbReference type="RefSeq" id="WP_157524293.1">
    <property type="nucleotide sequence ID" value="NZ_LBMC01000065.1"/>
</dbReference>
<protein>
    <submittedName>
        <fullName evidence="1">Uncharacterized protein</fullName>
    </submittedName>
</protein>
<organism evidence="1 2">
    <name type="scientific">Jiangella alkaliphila</name>
    <dbReference type="NCBI Taxonomy" id="419479"/>
    <lineage>
        <taxon>Bacteria</taxon>
        <taxon>Bacillati</taxon>
        <taxon>Actinomycetota</taxon>
        <taxon>Actinomycetes</taxon>
        <taxon>Jiangellales</taxon>
        <taxon>Jiangellaceae</taxon>
        <taxon>Jiangella</taxon>
    </lineage>
</organism>
<gene>
    <name evidence="1" type="ORF">SAMN04488563_4876</name>
</gene>
<dbReference type="EMBL" id="LT629791">
    <property type="protein sequence ID" value="SDU75052.1"/>
    <property type="molecule type" value="Genomic_DNA"/>
</dbReference>
<dbReference type="STRING" id="419479.SAMN04488563_4876"/>
<evidence type="ECO:0000313" key="2">
    <source>
        <dbReference type="Proteomes" id="UP000182977"/>
    </source>
</evidence>
<dbReference type="Proteomes" id="UP000182977">
    <property type="component" value="Chromosome I"/>
</dbReference>
<reference evidence="2" key="1">
    <citation type="submission" date="2016-10" db="EMBL/GenBank/DDBJ databases">
        <authorList>
            <person name="Varghese N."/>
            <person name="Submissions S."/>
        </authorList>
    </citation>
    <scope>NUCLEOTIDE SEQUENCE [LARGE SCALE GENOMIC DNA]</scope>
    <source>
        <strain evidence="2">DSM 45079</strain>
    </source>
</reference>
<name>A0A1H2L2P3_9ACTN</name>
<evidence type="ECO:0000313" key="1">
    <source>
        <dbReference type="EMBL" id="SDU75052.1"/>
    </source>
</evidence>
<keyword evidence="2" id="KW-1185">Reference proteome</keyword>
<accession>A0A1H2L2P3</accession>
<proteinExistence type="predicted"/>